<dbReference type="InterPro" id="IPR032675">
    <property type="entry name" value="LRR_dom_sf"/>
</dbReference>
<dbReference type="PROSITE" id="PS00455">
    <property type="entry name" value="AMP_BINDING"/>
    <property type="match status" value="1"/>
</dbReference>
<feature type="compositionally biased region" description="Basic and acidic residues" evidence="1">
    <location>
        <begin position="608"/>
        <end position="623"/>
    </location>
</feature>
<dbReference type="Pfam" id="PF00501">
    <property type="entry name" value="AMP-binding"/>
    <property type="match status" value="1"/>
</dbReference>
<dbReference type="InterPro" id="IPR010071">
    <property type="entry name" value="AA_adenyl_dom"/>
</dbReference>
<dbReference type="OrthoDB" id="2472181at2"/>
<dbReference type="GO" id="GO:0031177">
    <property type="term" value="F:phosphopantetheine binding"/>
    <property type="evidence" value="ECO:0007669"/>
    <property type="project" value="TreeGrafter"/>
</dbReference>
<dbReference type="SUPFAM" id="SSF56801">
    <property type="entry name" value="Acetyl-CoA synthetase-like"/>
    <property type="match status" value="1"/>
</dbReference>
<dbReference type="AlphaFoldDB" id="A0A2N3YIC6"/>
<dbReference type="InterPro" id="IPR020845">
    <property type="entry name" value="AMP-binding_CS"/>
</dbReference>
<accession>A0A2N3YIC6</accession>
<evidence type="ECO:0000259" key="2">
    <source>
        <dbReference type="Pfam" id="PF00501"/>
    </source>
</evidence>
<name>A0A2N3YIC6_9MICO</name>
<dbReference type="Gene3D" id="3.40.50.12780">
    <property type="entry name" value="N-terminal domain of ligase-like"/>
    <property type="match status" value="1"/>
</dbReference>
<dbReference type="Proteomes" id="UP000233781">
    <property type="component" value="Unassembled WGS sequence"/>
</dbReference>
<dbReference type="PANTHER" id="PTHR45527">
    <property type="entry name" value="NONRIBOSOMAL PEPTIDE SYNTHETASE"/>
    <property type="match status" value="1"/>
</dbReference>
<feature type="region of interest" description="Disordered" evidence="1">
    <location>
        <begin position="574"/>
        <end position="623"/>
    </location>
</feature>
<feature type="domain" description="AMP-dependent synthetase/ligase" evidence="2">
    <location>
        <begin position="22"/>
        <end position="346"/>
    </location>
</feature>
<sequence length="623" mass="66886">MGDPLLRSHLAAEPRTLVDVLRATVHAHPDARAIDNGREVLTYEEALEAADAVARGLKEQGIGRGDTVGIRIPSGTTDLYVAVLGVLCAGAAYVPVDHDDPEERARVVFREAGVAAVLTADLVIRAAAADVDPAPAEDPGLDDDAWVIFTSGSTGTPKGVAVSHRSAAAFVDAEARMFFQESPIRPGDRVMAGLSVAFDASCEEMWLAWRHGACLVPAPRSLVRSGMDLGPWLLANGITVVSTVPTLVALWPTEALDAVRLLILGGEACPPEIGARLATAEREVWNTYGPTEATVVACGARLTGEPPVRIGLPLNGWDLAVVGPDGRRVPPGDPGELIIGGVGLARYLDPDKDAAVYAPMPALGWDRAYRSGDVVRFDGVGLLFQGRADDQVKVGGRRIELGEIDSALLSLPGGSGADGLVANYARGFVGSDIEFVRDLPLRRLDILDRGITDLTPVHNLGSTLEELHVDVAPGLYIDLTLLPRLRVLSCSWDQVKDTIDCTDRLEDLYLSPYREPDLLALKHLTSLRSLRMKPPLGVRSLDGVETMPWLAHLGMYRAPLEDTTALARLSSPVLTGPQQVGPSVVPAADFPVGRRRPGRTPRPRRQRERRDREPGSDRRPHPD</sequence>
<proteinExistence type="predicted"/>
<dbReference type="GO" id="GO:0005737">
    <property type="term" value="C:cytoplasm"/>
    <property type="evidence" value="ECO:0007669"/>
    <property type="project" value="TreeGrafter"/>
</dbReference>
<feature type="compositionally biased region" description="Basic residues" evidence="1">
    <location>
        <begin position="593"/>
        <end position="607"/>
    </location>
</feature>
<dbReference type="PANTHER" id="PTHR45527:SF1">
    <property type="entry name" value="FATTY ACID SYNTHASE"/>
    <property type="match status" value="1"/>
</dbReference>
<protein>
    <submittedName>
        <fullName evidence="3">Amino acid adenylation domain-containing protein</fullName>
    </submittedName>
</protein>
<dbReference type="CDD" id="cd05930">
    <property type="entry name" value="A_NRPS"/>
    <property type="match status" value="1"/>
</dbReference>
<reference evidence="3 4" key="1">
    <citation type="submission" date="2017-12" db="EMBL/GenBank/DDBJ databases">
        <title>Sequencing the genomes of 1000 Actinobacteria strains.</title>
        <authorList>
            <person name="Klenk H.-P."/>
        </authorList>
    </citation>
    <scope>NUCLEOTIDE SEQUENCE [LARGE SCALE GENOMIC DNA]</scope>
    <source>
        <strain evidence="3 4">DSM 12806</strain>
    </source>
</reference>
<evidence type="ECO:0000313" key="4">
    <source>
        <dbReference type="Proteomes" id="UP000233781"/>
    </source>
</evidence>
<dbReference type="Gene3D" id="3.80.10.10">
    <property type="entry name" value="Ribonuclease Inhibitor"/>
    <property type="match status" value="1"/>
</dbReference>
<keyword evidence="4" id="KW-1185">Reference proteome</keyword>
<dbReference type="EMBL" id="PJNE01000001">
    <property type="protein sequence ID" value="PKW26607.1"/>
    <property type="molecule type" value="Genomic_DNA"/>
</dbReference>
<gene>
    <name evidence="3" type="ORF">ATL31_1421</name>
</gene>
<dbReference type="GO" id="GO:0044550">
    <property type="term" value="P:secondary metabolite biosynthetic process"/>
    <property type="evidence" value="ECO:0007669"/>
    <property type="project" value="TreeGrafter"/>
</dbReference>
<dbReference type="NCBIfam" id="TIGR01733">
    <property type="entry name" value="AA-adenyl-dom"/>
    <property type="match status" value="1"/>
</dbReference>
<comment type="caution">
    <text evidence="3">The sequence shown here is derived from an EMBL/GenBank/DDBJ whole genome shotgun (WGS) entry which is preliminary data.</text>
</comment>
<dbReference type="InterPro" id="IPR000873">
    <property type="entry name" value="AMP-dep_synth/lig_dom"/>
</dbReference>
<evidence type="ECO:0000256" key="1">
    <source>
        <dbReference type="SAM" id="MobiDB-lite"/>
    </source>
</evidence>
<organism evidence="3 4">
    <name type="scientific">Phycicoccus duodecadis</name>
    <dbReference type="NCBI Taxonomy" id="173053"/>
    <lineage>
        <taxon>Bacteria</taxon>
        <taxon>Bacillati</taxon>
        <taxon>Actinomycetota</taxon>
        <taxon>Actinomycetes</taxon>
        <taxon>Micrococcales</taxon>
        <taxon>Intrasporangiaceae</taxon>
        <taxon>Phycicoccus</taxon>
    </lineage>
</organism>
<evidence type="ECO:0000313" key="3">
    <source>
        <dbReference type="EMBL" id="PKW26607.1"/>
    </source>
</evidence>
<dbReference type="InterPro" id="IPR042099">
    <property type="entry name" value="ANL_N_sf"/>
</dbReference>
<dbReference type="GO" id="GO:0043041">
    <property type="term" value="P:amino acid activation for nonribosomal peptide biosynthetic process"/>
    <property type="evidence" value="ECO:0007669"/>
    <property type="project" value="TreeGrafter"/>
</dbReference>